<dbReference type="Proteomes" id="UP000275078">
    <property type="component" value="Unassembled WGS sequence"/>
</dbReference>
<keyword evidence="2" id="KW-0732">Signal</keyword>
<evidence type="ECO:0000256" key="2">
    <source>
        <dbReference type="SAM" id="SignalP"/>
    </source>
</evidence>
<evidence type="ECO:0000313" key="3">
    <source>
        <dbReference type="EMBL" id="RPA83934.1"/>
    </source>
</evidence>
<evidence type="ECO:0000256" key="1">
    <source>
        <dbReference type="SAM" id="Phobius"/>
    </source>
</evidence>
<dbReference type="EMBL" id="ML119661">
    <property type="protein sequence ID" value="RPA83934.1"/>
    <property type="molecule type" value="Genomic_DNA"/>
</dbReference>
<keyword evidence="1" id="KW-0472">Membrane</keyword>
<feature type="transmembrane region" description="Helical" evidence="1">
    <location>
        <begin position="83"/>
        <end position="106"/>
    </location>
</feature>
<organism evidence="3 4">
    <name type="scientific">Ascobolus immersus RN42</name>
    <dbReference type="NCBI Taxonomy" id="1160509"/>
    <lineage>
        <taxon>Eukaryota</taxon>
        <taxon>Fungi</taxon>
        <taxon>Dikarya</taxon>
        <taxon>Ascomycota</taxon>
        <taxon>Pezizomycotina</taxon>
        <taxon>Pezizomycetes</taxon>
        <taxon>Pezizales</taxon>
        <taxon>Ascobolaceae</taxon>
        <taxon>Ascobolus</taxon>
    </lineage>
</organism>
<accession>A0A3N4IQS2</accession>
<feature type="signal peptide" evidence="2">
    <location>
        <begin position="1"/>
        <end position="20"/>
    </location>
</feature>
<proteinExistence type="predicted"/>
<keyword evidence="1" id="KW-0812">Transmembrane</keyword>
<name>A0A3N4IQS2_ASCIM</name>
<keyword evidence="4" id="KW-1185">Reference proteome</keyword>
<feature type="chain" id="PRO_5018267086" evidence="2">
    <location>
        <begin position="21"/>
        <end position="154"/>
    </location>
</feature>
<protein>
    <submittedName>
        <fullName evidence="3">Uncharacterized protein</fullName>
    </submittedName>
</protein>
<evidence type="ECO:0000313" key="4">
    <source>
        <dbReference type="Proteomes" id="UP000275078"/>
    </source>
</evidence>
<gene>
    <name evidence="3" type="ORF">BJ508DRAFT_304111</name>
</gene>
<keyword evidence="1" id="KW-1133">Transmembrane helix</keyword>
<feature type="transmembrane region" description="Helical" evidence="1">
    <location>
        <begin position="56"/>
        <end position="76"/>
    </location>
</feature>
<dbReference type="AlphaFoldDB" id="A0A3N4IQS2"/>
<sequence>MGYPLSLFLVACFFSLSVIALPLVSPSSEVTAAAPLLNSISSTEEDQPEDPIGYWLDVWLALLYCFVGLVVLVQWLNRKINEIGAAAFCVFTVVGVVLTALTLLCVPRLRPLFASIQGGVLGLFLVIIIFLGVKKEADDKARREREHLLKSGSK</sequence>
<reference evidence="3 4" key="1">
    <citation type="journal article" date="2018" name="Nat. Ecol. Evol.">
        <title>Pezizomycetes genomes reveal the molecular basis of ectomycorrhizal truffle lifestyle.</title>
        <authorList>
            <person name="Murat C."/>
            <person name="Payen T."/>
            <person name="Noel B."/>
            <person name="Kuo A."/>
            <person name="Morin E."/>
            <person name="Chen J."/>
            <person name="Kohler A."/>
            <person name="Krizsan K."/>
            <person name="Balestrini R."/>
            <person name="Da Silva C."/>
            <person name="Montanini B."/>
            <person name="Hainaut M."/>
            <person name="Levati E."/>
            <person name="Barry K.W."/>
            <person name="Belfiori B."/>
            <person name="Cichocki N."/>
            <person name="Clum A."/>
            <person name="Dockter R.B."/>
            <person name="Fauchery L."/>
            <person name="Guy J."/>
            <person name="Iotti M."/>
            <person name="Le Tacon F."/>
            <person name="Lindquist E.A."/>
            <person name="Lipzen A."/>
            <person name="Malagnac F."/>
            <person name="Mello A."/>
            <person name="Molinier V."/>
            <person name="Miyauchi S."/>
            <person name="Poulain J."/>
            <person name="Riccioni C."/>
            <person name="Rubini A."/>
            <person name="Sitrit Y."/>
            <person name="Splivallo R."/>
            <person name="Traeger S."/>
            <person name="Wang M."/>
            <person name="Zifcakova L."/>
            <person name="Wipf D."/>
            <person name="Zambonelli A."/>
            <person name="Paolocci F."/>
            <person name="Nowrousian M."/>
            <person name="Ottonello S."/>
            <person name="Baldrian P."/>
            <person name="Spatafora J.W."/>
            <person name="Henrissat B."/>
            <person name="Nagy L.G."/>
            <person name="Aury J.M."/>
            <person name="Wincker P."/>
            <person name="Grigoriev I.V."/>
            <person name="Bonfante P."/>
            <person name="Martin F.M."/>
        </authorList>
    </citation>
    <scope>NUCLEOTIDE SEQUENCE [LARGE SCALE GENOMIC DNA]</scope>
    <source>
        <strain evidence="3 4">RN42</strain>
    </source>
</reference>
<feature type="transmembrane region" description="Helical" evidence="1">
    <location>
        <begin position="112"/>
        <end position="133"/>
    </location>
</feature>